<dbReference type="AlphaFoldDB" id="A0A1R2C3C2"/>
<evidence type="ECO:0000313" key="3">
    <source>
        <dbReference type="Proteomes" id="UP000187209"/>
    </source>
</evidence>
<dbReference type="EMBL" id="MPUH01000301">
    <property type="protein sequence ID" value="OMJ83512.1"/>
    <property type="molecule type" value="Genomic_DNA"/>
</dbReference>
<proteinExistence type="predicted"/>
<evidence type="ECO:0000256" key="1">
    <source>
        <dbReference type="SAM" id="Phobius"/>
    </source>
</evidence>
<keyword evidence="1" id="KW-0812">Transmembrane</keyword>
<evidence type="ECO:0000313" key="2">
    <source>
        <dbReference type="EMBL" id="OMJ83512.1"/>
    </source>
</evidence>
<organism evidence="2 3">
    <name type="scientific">Stentor coeruleus</name>
    <dbReference type="NCBI Taxonomy" id="5963"/>
    <lineage>
        <taxon>Eukaryota</taxon>
        <taxon>Sar</taxon>
        <taxon>Alveolata</taxon>
        <taxon>Ciliophora</taxon>
        <taxon>Postciliodesmatophora</taxon>
        <taxon>Heterotrichea</taxon>
        <taxon>Heterotrichida</taxon>
        <taxon>Stentoridae</taxon>
        <taxon>Stentor</taxon>
    </lineage>
</organism>
<feature type="transmembrane region" description="Helical" evidence="1">
    <location>
        <begin position="113"/>
        <end position="132"/>
    </location>
</feature>
<keyword evidence="1" id="KW-1133">Transmembrane helix</keyword>
<protein>
    <submittedName>
        <fullName evidence="2">Uncharacterized protein</fullName>
    </submittedName>
</protein>
<keyword evidence="1" id="KW-0472">Membrane</keyword>
<name>A0A1R2C3C2_9CILI</name>
<sequence length="175" mass="20566">MGDKQKLTLKDLPTIDELKERFSNREKALAIEHPEKSMEILKYKNAVTHQFIFEEFDMLEFQDRELVNGVAKNAVQYGLLSIIFPSALNISIARLTDNRIYNLHYMKRFSLRLGIYAVPILLAINYTLGAYTQMSMYLVDKYNERVELYHQFPDPSVINPYFKEEEEEEEPENSS</sequence>
<accession>A0A1R2C3C2</accession>
<gene>
    <name evidence="2" type="ORF">SteCoe_15544</name>
</gene>
<comment type="caution">
    <text evidence="2">The sequence shown here is derived from an EMBL/GenBank/DDBJ whole genome shotgun (WGS) entry which is preliminary data.</text>
</comment>
<dbReference type="Proteomes" id="UP000187209">
    <property type="component" value="Unassembled WGS sequence"/>
</dbReference>
<reference evidence="2 3" key="1">
    <citation type="submission" date="2016-11" db="EMBL/GenBank/DDBJ databases">
        <title>The macronuclear genome of Stentor coeruleus: a giant cell with tiny introns.</title>
        <authorList>
            <person name="Slabodnick M."/>
            <person name="Ruby J.G."/>
            <person name="Reiff S.B."/>
            <person name="Swart E.C."/>
            <person name="Gosai S."/>
            <person name="Prabakaran S."/>
            <person name="Witkowska E."/>
            <person name="Larue G.E."/>
            <person name="Fisher S."/>
            <person name="Freeman R.M."/>
            <person name="Gunawardena J."/>
            <person name="Chu W."/>
            <person name="Stover N.A."/>
            <person name="Gregory B.D."/>
            <person name="Nowacki M."/>
            <person name="Derisi J."/>
            <person name="Roy S.W."/>
            <person name="Marshall W.F."/>
            <person name="Sood P."/>
        </authorList>
    </citation>
    <scope>NUCLEOTIDE SEQUENCE [LARGE SCALE GENOMIC DNA]</scope>
    <source>
        <strain evidence="2">WM001</strain>
    </source>
</reference>
<keyword evidence="3" id="KW-1185">Reference proteome</keyword>